<accession>A0A7C8IM13</accession>
<evidence type="ECO:0000313" key="1">
    <source>
        <dbReference type="EMBL" id="KAF2963785.1"/>
    </source>
</evidence>
<dbReference type="PANTHER" id="PTHR28152:SF2">
    <property type="entry name" value="N-TERMINAL OF MAOC-LIKE DEHYDRATASE DOMAIN-CONTAINING PROTEIN"/>
    <property type="match status" value="1"/>
</dbReference>
<dbReference type="OrthoDB" id="3257538at2759"/>
<dbReference type="EMBL" id="WUBL01000182">
    <property type="protein sequence ID" value="KAF2963785.1"/>
    <property type="molecule type" value="Genomic_DNA"/>
</dbReference>
<sequence length="172" mass="18950">MSRPLSSTPLRRICGRALATRIPRRHNSTTTAITMAEEAAMYLLTRFKGTTYTAKQILDGPQLQKLSLTLGRRELHPGLDISERPPPDGTAVPPGYHLVYFTPSGIEDELGADGTDARYNPPPPFTRRMWAGGRMRWSGGGLDLKVEGARWRRDAPRRGLEGLLEPQGVGAC</sequence>
<dbReference type="InParanoid" id="A0A7C8IM13"/>
<dbReference type="InterPro" id="IPR052741">
    <property type="entry name" value="Mitochondrial_HTD2"/>
</dbReference>
<dbReference type="Proteomes" id="UP000481858">
    <property type="component" value="Unassembled WGS sequence"/>
</dbReference>
<evidence type="ECO:0000313" key="2">
    <source>
        <dbReference type="Proteomes" id="UP000481858"/>
    </source>
</evidence>
<keyword evidence="2" id="KW-1185">Reference proteome</keyword>
<dbReference type="AlphaFoldDB" id="A0A7C8IM13"/>
<reference evidence="1 2" key="1">
    <citation type="submission" date="2019-12" db="EMBL/GenBank/DDBJ databases">
        <title>Draft genome sequence of the ascomycete Xylaria multiplex DSM 110363.</title>
        <authorList>
            <person name="Buettner E."/>
            <person name="Kellner H."/>
        </authorList>
    </citation>
    <scope>NUCLEOTIDE SEQUENCE [LARGE SCALE GENOMIC DNA]</scope>
    <source>
        <strain evidence="1 2">DSM 110363</strain>
    </source>
</reference>
<dbReference type="GO" id="GO:0019171">
    <property type="term" value="F:(3R)-hydroxyacyl-[acyl-carrier-protein] dehydratase activity"/>
    <property type="evidence" value="ECO:0007669"/>
    <property type="project" value="TreeGrafter"/>
</dbReference>
<proteinExistence type="predicted"/>
<gene>
    <name evidence="1" type="ORF">GQX73_g9804</name>
</gene>
<protein>
    <submittedName>
        <fullName evidence="1">Uncharacterized protein</fullName>
    </submittedName>
</protein>
<name>A0A7C8IM13_9PEZI</name>
<comment type="caution">
    <text evidence="1">The sequence shown here is derived from an EMBL/GenBank/DDBJ whole genome shotgun (WGS) entry which is preliminary data.</text>
</comment>
<dbReference type="PANTHER" id="PTHR28152">
    <property type="entry name" value="HYDROXYACYL-THIOESTER DEHYDRATASE TYPE 2, MITOCHONDRIAL"/>
    <property type="match status" value="1"/>
</dbReference>
<organism evidence="1 2">
    <name type="scientific">Xylaria multiplex</name>
    <dbReference type="NCBI Taxonomy" id="323545"/>
    <lineage>
        <taxon>Eukaryota</taxon>
        <taxon>Fungi</taxon>
        <taxon>Dikarya</taxon>
        <taxon>Ascomycota</taxon>
        <taxon>Pezizomycotina</taxon>
        <taxon>Sordariomycetes</taxon>
        <taxon>Xylariomycetidae</taxon>
        <taxon>Xylariales</taxon>
        <taxon>Xylariaceae</taxon>
        <taxon>Xylaria</taxon>
    </lineage>
</organism>
<dbReference type="GO" id="GO:0005739">
    <property type="term" value="C:mitochondrion"/>
    <property type="evidence" value="ECO:0007669"/>
    <property type="project" value="TreeGrafter"/>
</dbReference>